<dbReference type="HOGENOM" id="CLU_1376261_0_0_10"/>
<keyword evidence="3" id="KW-1185">Reference proteome</keyword>
<reference evidence="2 3" key="1">
    <citation type="journal article" date="2009" name="Stand. Genomic Sci.">
        <title>Complete genome sequence of Dyadobacter fermentans type strain (NS114).</title>
        <authorList>
            <person name="Lang E."/>
            <person name="Lapidus A."/>
            <person name="Chertkov O."/>
            <person name="Brettin T."/>
            <person name="Detter J.C."/>
            <person name="Han C."/>
            <person name="Copeland A."/>
            <person name="Glavina Del Rio T."/>
            <person name="Nolan M."/>
            <person name="Chen F."/>
            <person name="Lucas S."/>
            <person name="Tice H."/>
            <person name="Cheng J.F."/>
            <person name="Land M."/>
            <person name="Hauser L."/>
            <person name="Chang Y.J."/>
            <person name="Jeffries C.D."/>
            <person name="Kopitz M."/>
            <person name="Bruce D."/>
            <person name="Goodwin L."/>
            <person name="Pitluck S."/>
            <person name="Ovchinnikova G."/>
            <person name="Pati A."/>
            <person name="Ivanova N."/>
            <person name="Mavrommatis K."/>
            <person name="Chen A."/>
            <person name="Palaniappan K."/>
            <person name="Chain P."/>
            <person name="Bristow J."/>
            <person name="Eisen J.A."/>
            <person name="Markowitz V."/>
            <person name="Hugenholtz P."/>
            <person name="Goker M."/>
            <person name="Rohde M."/>
            <person name="Kyrpides N.C."/>
            <person name="Klenk H.P."/>
        </authorList>
    </citation>
    <scope>NUCLEOTIDE SEQUENCE [LARGE SCALE GENOMIC DNA]</scope>
    <source>
        <strain evidence="3">ATCC 700827 / DSM 18053 / CIP 107007 / KCTC 52180 / NS114</strain>
    </source>
</reference>
<feature type="transmembrane region" description="Helical" evidence="1">
    <location>
        <begin position="68"/>
        <end position="86"/>
    </location>
</feature>
<accession>C6VYP9</accession>
<organism evidence="2 3">
    <name type="scientific">Dyadobacter fermentans (strain ATCC 700827 / DSM 18053 / CIP 107007 / KCTC 52180 / NS114)</name>
    <dbReference type="NCBI Taxonomy" id="471854"/>
    <lineage>
        <taxon>Bacteria</taxon>
        <taxon>Pseudomonadati</taxon>
        <taxon>Bacteroidota</taxon>
        <taxon>Cytophagia</taxon>
        <taxon>Cytophagales</taxon>
        <taxon>Spirosomataceae</taxon>
        <taxon>Dyadobacter</taxon>
    </lineage>
</organism>
<keyword evidence="1" id="KW-1133">Transmembrane helix</keyword>
<dbReference type="Proteomes" id="UP000002011">
    <property type="component" value="Chromosome"/>
</dbReference>
<dbReference type="EMBL" id="CP001619">
    <property type="protein sequence ID" value="ACT93404.1"/>
    <property type="molecule type" value="Genomic_DNA"/>
</dbReference>
<name>C6VYP9_DYAFD</name>
<sequence>MRGVRCHFFWISSEMDWPMSKTLSTVKCLITTALLIGICETAFGNTPLRLTKSEWKMIRKPFANINVRFIGASFCLWIIGTLLGSCDRLKGITTIYGTVTAPGYGPVDSVRISVIASNGFVRTKFLTNAYTDKEGKYEVTVDAPRGYSQIECSVVLDSDPVSSKEYRVAEAWQDGKKIKNCCSVVAGWKANFDFKLFK</sequence>
<evidence type="ECO:0000313" key="3">
    <source>
        <dbReference type="Proteomes" id="UP000002011"/>
    </source>
</evidence>
<dbReference type="AlphaFoldDB" id="C6VYP9"/>
<evidence type="ECO:0000256" key="1">
    <source>
        <dbReference type="SAM" id="Phobius"/>
    </source>
</evidence>
<protein>
    <submittedName>
        <fullName evidence="2">Uncharacterized protein</fullName>
    </submittedName>
</protein>
<dbReference type="STRING" id="471854.Dfer_2181"/>
<evidence type="ECO:0000313" key="2">
    <source>
        <dbReference type="EMBL" id="ACT93404.1"/>
    </source>
</evidence>
<keyword evidence="1" id="KW-0472">Membrane</keyword>
<proteinExistence type="predicted"/>
<keyword evidence="1" id="KW-0812">Transmembrane</keyword>
<gene>
    <name evidence="2" type="ordered locus">Dfer_2181</name>
</gene>
<dbReference type="KEGG" id="dfe:Dfer_2181"/>